<dbReference type="InterPro" id="IPR029047">
    <property type="entry name" value="HSP70_peptide-bd_sf"/>
</dbReference>
<dbReference type="InterPro" id="IPR029048">
    <property type="entry name" value="HSP70_C_sf"/>
</dbReference>
<dbReference type="Gene3D" id="1.20.1270.10">
    <property type="match status" value="1"/>
</dbReference>
<feature type="non-terminal residue" evidence="4">
    <location>
        <position position="1"/>
    </location>
</feature>
<dbReference type="GO" id="GO:0005524">
    <property type="term" value="F:ATP binding"/>
    <property type="evidence" value="ECO:0007669"/>
    <property type="project" value="UniProtKB-KW"/>
</dbReference>
<protein>
    <submittedName>
        <fullName evidence="4">Hsp70 family protein</fullName>
    </submittedName>
</protein>
<evidence type="ECO:0000313" key="5">
    <source>
        <dbReference type="Proteomes" id="UP000886844"/>
    </source>
</evidence>
<gene>
    <name evidence="4" type="ORF">H9828_07110</name>
</gene>
<comment type="caution">
    <text evidence="4">The sequence shown here is derived from an EMBL/GenBank/DDBJ whole genome shotgun (WGS) entry which is preliminary data.</text>
</comment>
<dbReference type="EMBL" id="DXDA01000057">
    <property type="protein sequence ID" value="HIY69169.1"/>
    <property type="molecule type" value="Genomic_DNA"/>
</dbReference>
<dbReference type="Proteomes" id="UP000886844">
    <property type="component" value="Unassembled WGS sequence"/>
</dbReference>
<dbReference type="GO" id="GO:0140662">
    <property type="term" value="F:ATP-dependent protein folding chaperone"/>
    <property type="evidence" value="ECO:0007669"/>
    <property type="project" value="InterPro"/>
</dbReference>
<dbReference type="AlphaFoldDB" id="A0A9D2CCQ6"/>
<dbReference type="FunFam" id="1.20.1270.10:FF:000001">
    <property type="entry name" value="Molecular chaperone DnaK"/>
    <property type="match status" value="1"/>
</dbReference>
<reference evidence="4" key="1">
    <citation type="journal article" date="2021" name="PeerJ">
        <title>Extensive microbial diversity within the chicken gut microbiome revealed by metagenomics and culture.</title>
        <authorList>
            <person name="Gilroy R."/>
            <person name="Ravi A."/>
            <person name="Getino M."/>
            <person name="Pursley I."/>
            <person name="Horton D.L."/>
            <person name="Alikhan N.F."/>
            <person name="Baker D."/>
            <person name="Gharbi K."/>
            <person name="Hall N."/>
            <person name="Watson M."/>
            <person name="Adriaenssens E.M."/>
            <person name="Foster-Nyarko E."/>
            <person name="Jarju S."/>
            <person name="Secka A."/>
            <person name="Antonio M."/>
            <person name="Oren A."/>
            <person name="Chaudhuri R.R."/>
            <person name="La Ragione R."/>
            <person name="Hildebrand F."/>
            <person name="Pallen M.J."/>
        </authorList>
    </citation>
    <scope>NUCLEOTIDE SEQUENCE</scope>
    <source>
        <strain evidence="4">5134</strain>
    </source>
</reference>
<reference evidence="4" key="2">
    <citation type="submission" date="2021-04" db="EMBL/GenBank/DDBJ databases">
        <authorList>
            <person name="Gilroy R."/>
        </authorList>
    </citation>
    <scope>NUCLEOTIDE SEQUENCE</scope>
    <source>
        <strain evidence="4">5134</strain>
    </source>
</reference>
<evidence type="ECO:0000313" key="4">
    <source>
        <dbReference type="EMBL" id="HIY69169.1"/>
    </source>
</evidence>
<dbReference type="Pfam" id="PF00012">
    <property type="entry name" value="HSP70"/>
    <property type="match status" value="1"/>
</dbReference>
<feature type="compositionally biased region" description="Low complexity" evidence="3">
    <location>
        <begin position="123"/>
        <end position="155"/>
    </location>
</feature>
<accession>A0A9D2CCQ6</accession>
<dbReference type="InterPro" id="IPR013126">
    <property type="entry name" value="Hsp_70_fam"/>
</dbReference>
<evidence type="ECO:0000256" key="1">
    <source>
        <dbReference type="ARBA" id="ARBA00022741"/>
    </source>
</evidence>
<evidence type="ECO:0000256" key="2">
    <source>
        <dbReference type="ARBA" id="ARBA00022840"/>
    </source>
</evidence>
<keyword evidence="2" id="KW-0067">ATP-binding</keyword>
<feature type="compositionally biased region" description="Basic and acidic residues" evidence="3">
    <location>
        <begin position="11"/>
        <end position="21"/>
    </location>
</feature>
<name>A0A9D2CCQ6_9BACT</name>
<keyword evidence="1" id="KW-0547">Nucleotide-binding</keyword>
<organism evidence="4 5">
    <name type="scientific">Candidatus Alistipes intestinigallinarum</name>
    <dbReference type="NCBI Taxonomy" id="2838440"/>
    <lineage>
        <taxon>Bacteria</taxon>
        <taxon>Pseudomonadati</taxon>
        <taxon>Bacteroidota</taxon>
        <taxon>Bacteroidia</taxon>
        <taxon>Bacteroidales</taxon>
        <taxon>Rikenellaceae</taxon>
        <taxon>Alistipes</taxon>
    </lineage>
</organism>
<feature type="region of interest" description="Disordered" evidence="3">
    <location>
        <begin position="123"/>
        <end position="168"/>
    </location>
</feature>
<feature type="region of interest" description="Disordered" evidence="3">
    <location>
        <begin position="1"/>
        <end position="21"/>
    </location>
</feature>
<dbReference type="Gene3D" id="2.60.34.10">
    <property type="entry name" value="Substrate Binding Domain Of DNAk, Chain A, domain 1"/>
    <property type="match status" value="1"/>
</dbReference>
<proteinExistence type="predicted"/>
<dbReference type="SUPFAM" id="SSF100920">
    <property type="entry name" value="Heat shock protein 70kD (HSP70), peptide-binding domain"/>
    <property type="match status" value="1"/>
</dbReference>
<dbReference type="SUPFAM" id="SSF100934">
    <property type="entry name" value="Heat shock protein 70kD (HSP70), C-terminal subdomain"/>
    <property type="match status" value="1"/>
</dbReference>
<evidence type="ECO:0000256" key="3">
    <source>
        <dbReference type="SAM" id="MobiDB-lite"/>
    </source>
</evidence>
<sequence>IDANGILNVSAKDKGTGKEQKIRIEASSGLTEQEIQRMRDEAKANEAKDKAEKERIDKINAADSNIFTTEKQLKEYGDKLPADKKAAIEGALAKLKEAHKNADVAAIDTAMNELNAAWQAASQDIYSAQQAQQAQQQGAQSNAGQQSNAGAQQDGKSQPEDVEFEEVK</sequence>